<evidence type="ECO:0000256" key="1">
    <source>
        <dbReference type="ARBA" id="ARBA00022448"/>
    </source>
</evidence>
<dbReference type="Gene3D" id="3.40.50.300">
    <property type="entry name" value="P-loop containing nucleotide triphosphate hydrolases"/>
    <property type="match status" value="1"/>
</dbReference>
<keyword evidence="6" id="KW-1185">Reference proteome</keyword>
<dbReference type="SMART" id="SM00382">
    <property type="entry name" value="AAA"/>
    <property type="match status" value="1"/>
</dbReference>
<dbReference type="InterPro" id="IPR003439">
    <property type="entry name" value="ABC_transporter-like_ATP-bd"/>
</dbReference>
<feature type="domain" description="ABC transporter" evidence="4">
    <location>
        <begin position="20"/>
        <end position="254"/>
    </location>
</feature>
<dbReference type="InterPro" id="IPR003593">
    <property type="entry name" value="AAA+_ATPase"/>
</dbReference>
<dbReference type="EMBL" id="CP104013">
    <property type="protein sequence ID" value="UYP44274.1"/>
    <property type="molecule type" value="Genomic_DNA"/>
</dbReference>
<dbReference type="InterPro" id="IPR015854">
    <property type="entry name" value="ABC_transpr_LolD-like"/>
</dbReference>
<dbReference type="GO" id="GO:0005524">
    <property type="term" value="F:ATP binding"/>
    <property type="evidence" value="ECO:0007669"/>
    <property type="project" value="UniProtKB-KW"/>
</dbReference>
<dbReference type="PANTHER" id="PTHR24220:SF86">
    <property type="entry name" value="ABC TRANSPORTER ABCH.1"/>
    <property type="match status" value="1"/>
</dbReference>
<evidence type="ECO:0000313" key="5">
    <source>
        <dbReference type="EMBL" id="UYP44274.1"/>
    </source>
</evidence>
<evidence type="ECO:0000256" key="3">
    <source>
        <dbReference type="ARBA" id="ARBA00022840"/>
    </source>
</evidence>
<reference evidence="5" key="1">
    <citation type="submission" date="2022-09" db="EMBL/GenBank/DDBJ databases">
        <title>Actin cytoskeleton and complex cell architecture in an #Asgard archaeon.</title>
        <authorList>
            <person name="Ponce Toledo R.I."/>
            <person name="Schleper C."/>
            <person name="Rodrigues Oliveira T."/>
            <person name="Wollweber F."/>
            <person name="Xu J."/>
            <person name="Rittmann S."/>
            <person name="Klingl A."/>
            <person name="Pilhofer M."/>
        </authorList>
    </citation>
    <scope>NUCLEOTIDE SEQUENCE</scope>
    <source>
        <strain evidence="5">B-35</strain>
    </source>
</reference>
<organism evidence="5 6">
    <name type="scientific">Candidatus Lokiarchaeum ossiferum</name>
    <dbReference type="NCBI Taxonomy" id="2951803"/>
    <lineage>
        <taxon>Archaea</taxon>
        <taxon>Promethearchaeati</taxon>
        <taxon>Promethearchaeota</taxon>
        <taxon>Promethearchaeia</taxon>
        <taxon>Promethearchaeales</taxon>
        <taxon>Promethearchaeaceae</taxon>
        <taxon>Candidatus Lokiarchaeum</taxon>
    </lineage>
</organism>
<dbReference type="PANTHER" id="PTHR24220">
    <property type="entry name" value="IMPORT ATP-BINDING PROTEIN"/>
    <property type="match status" value="1"/>
</dbReference>
<gene>
    <name evidence="5" type="ORF">NEF87_000559</name>
</gene>
<keyword evidence="1" id="KW-0813">Transport</keyword>
<dbReference type="SUPFAM" id="SSF52540">
    <property type="entry name" value="P-loop containing nucleoside triphosphate hydrolases"/>
    <property type="match status" value="1"/>
</dbReference>
<name>A0ABY6HL90_9ARCH</name>
<keyword evidence="3 5" id="KW-0067">ATP-binding</keyword>
<dbReference type="InterPro" id="IPR017911">
    <property type="entry name" value="MacB-like_ATP-bd"/>
</dbReference>
<evidence type="ECO:0000313" key="6">
    <source>
        <dbReference type="Proteomes" id="UP001208689"/>
    </source>
</evidence>
<dbReference type="InterPro" id="IPR027417">
    <property type="entry name" value="P-loop_NTPase"/>
</dbReference>
<protein>
    <submittedName>
        <fullName evidence="5">ABC transporter ATP-binding protein</fullName>
    </submittedName>
</protein>
<dbReference type="CDD" id="cd03255">
    <property type="entry name" value="ABC_MJ0796_LolCDE_FtsE"/>
    <property type="match status" value="1"/>
</dbReference>
<dbReference type="PROSITE" id="PS00211">
    <property type="entry name" value="ABC_TRANSPORTER_1"/>
    <property type="match status" value="1"/>
</dbReference>
<proteinExistence type="predicted"/>
<dbReference type="PROSITE" id="PS50893">
    <property type="entry name" value="ABC_TRANSPORTER_2"/>
    <property type="match status" value="1"/>
</dbReference>
<evidence type="ECO:0000259" key="4">
    <source>
        <dbReference type="PROSITE" id="PS50893"/>
    </source>
</evidence>
<dbReference type="InterPro" id="IPR017871">
    <property type="entry name" value="ABC_transporter-like_CS"/>
</dbReference>
<keyword evidence="2" id="KW-0547">Nucleotide-binding</keyword>
<evidence type="ECO:0000256" key="2">
    <source>
        <dbReference type="ARBA" id="ARBA00022741"/>
    </source>
</evidence>
<sequence length="255" mass="28474">MIKTETQNNLDKDRQNRAVISMQDIRKQYGKGDLMIEAVKGINLDIDYGNIVTIMGPSGSGKSTFLNILGTMDKPTTGRVFIEGIDVAQIKERNISLYRKKLIGFVFQNNYLLQNLNVIDNVLSPLIPYGISSEDKKRALMLIEKLGLKGREKSTVKKLSGGQAQRVAIARALINQPRILLADEPTGNLDSETGKEIIETLISLSKSGTTIIIVTHDPRIGQMIEMQENGRNIWLEDGKLSDKPSYDVFCYDTEK</sequence>
<dbReference type="Pfam" id="PF00005">
    <property type="entry name" value="ABC_tran"/>
    <property type="match status" value="1"/>
</dbReference>
<dbReference type="Proteomes" id="UP001208689">
    <property type="component" value="Chromosome"/>
</dbReference>
<accession>A0ABY6HL90</accession>